<evidence type="ECO:0000313" key="1">
    <source>
        <dbReference type="EMBL" id="CAH2236294.1"/>
    </source>
</evidence>
<name>A0A8S4RFH8_9NEOP</name>
<gene>
    <name evidence="1" type="primary">jg7057</name>
    <name evidence="1" type="ORF">PAEG_LOCUS13751</name>
</gene>
<organism evidence="1 2">
    <name type="scientific">Pararge aegeria aegeria</name>
    <dbReference type="NCBI Taxonomy" id="348720"/>
    <lineage>
        <taxon>Eukaryota</taxon>
        <taxon>Metazoa</taxon>
        <taxon>Ecdysozoa</taxon>
        <taxon>Arthropoda</taxon>
        <taxon>Hexapoda</taxon>
        <taxon>Insecta</taxon>
        <taxon>Pterygota</taxon>
        <taxon>Neoptera</taxon>
        <taxon>Endopterygota</taxon>
        <taxon>Lepidoptera</taxon>
        <taxon>Glossata</taxon>
        <taxon>Ditrysia</taxon>
        <taxon>Papilionoidea</taxon>
        <taxon>Nymphalidae</taxon>
        <taxon>Satyrinae</taxon>
        <taxon>Satyrini</taxon>
        <taxon>Parargina</taxon>
        <taxon>Pararge</taxon>
    </lineage>
</organism>
<keyword evidence="2" id="KW-1185">Reference proteome</keyword>
<dbReference type="Proteomes" id="UP000838756">
    <property type="component" value="Unassembled WGS sequence"/>
</dbReference>
<sequence>MCTECSVIRLNVIPLQGNVSADIFIKEDAKGGPVATVKIGMVEDQNFKDVLPIEDTKSDNDGSTNLIDQFLEAAGDIIPNFRKQIWFWCARFKLPTG</sequence>
<dbReference type="EMBL" id="CAKXAJ010025199">
    <property type="protein sequence ID" value="CAH2236294.1"/>
    <property type="molecule type" value="Genomic_DNA"/>
</dbReference>
<accession>A0A8S4RFH8</accession>
<reference evidence="1" key="1">
    <citation type="submission" date="2022-03" db="EMBL/GenBank/DDBJ databases">
        <authorList>
            <person name="Lindestad O."/>
        </authorList>
    </citation>
    <scope>NUCLEOTIDE SEQUENCE</scope>
</reference>
<protein>
    <submittedName>
        <fullName evidence="1">Jg7057 protein</fullName>
    </submittedName>
</protein>
<comment type="caution">
    <text evidence="1">The sequence shown here is derived from an EMBL/GenBank/DDBJ whole genome shotgun (WGS) entry which is preliminary data.</text>
</comment>
<proteinExistence type="predicted"/>
<dbReference type="AlphaFoldDB" id="A0A8S4RFH8"/>
<evidence type="ECO:0000313" key="2">
    <source>
        <dbReference type="Proteomes" id="UP000838756"/>
    </source>
</evidence>